<dbReference type="EMBL" id="CP034438">
    <property type="protein sequence ID" value="AZN30163.1"/>
    <property type="molecule type" value="Genomic_DNA"/>
</dbReference>
<dbReference type="OrthoDB" id="3267538at2"/>
<gene>
    <name evidence="2" type="ORF">EJO69_07460</name>
</gene>
<feature type="transmembrane region" description="Helical" evidence="1">
    <location>
        <begin position="55"/>
        <end position="75"/>
    </location>
</feature>
<reference evidence="2 3" key="1">
    <citation type="submission" date="2018-12" db="EMBL/GenBank/DDBJ databases">
        <title>Complete genome sequence of Flaviflexus salsibiostraticola KCTC 33148.</title>
        <authorList>
            <person name="Bae J.-W."/>
        </authorList>
    </citation>
    <scope>NUCLEOTIDE SEQUENCE [LARGE SCALE GENOMIC DNA]</scope>
    <source>
        <strain evidence="2 3">KCTC 33148</strain>
    </source>
</reference>
<dbReference type="RefSeq" id="WP_126040665.1">
    <property type="nucleotide sequence ID" value="NZ_CP034438.1"/>
</dbReference>
<keyword evidence="1" id="KW-0812">Transmembrane</keyword>
<keyword evidence="1" id="KW-1133">Transmembrane helix</keyword>
<dbReference type="Proteomes" id="UP000270021">
    <property type="component" value="Chromosome"/>
</dbReference>
<keyword evidence="1" id="KW-0472">Membrane</keyword>
<evidence type="ECO:0000256" key="1">
    <source>
        <dbReference type="SAM" id="Phobius"/>
    </source>
</evidence>
<evidence type="ECO:0000313" key="2">
    <source>
        <dbReference type="EMBL" id="AZN30163.1"/>
    </source>
</evidence>
<organism evidence="2 3">
    <name type="scientific">Flaviflexus salsibiostraticola</name>
    <dbReference type="NCBI Taxonomy" id="1282737"/>
    <lineage>
        <taxon>Bacteria</taxon>
        <taxon>Bacillati</taxon>
        <taxon>Actinomycetota</taxon>
        <taxon>Actinomycetes</taxon>
        <taxon>Actinomycetales</taxon>
        <taxon>Actinomycetaceae</taxon>
        <taxon>Flaviflexus</taxon>
    </lineage>
</organism>
<dbReference type="KEGG" id="fsl:EJO69_07460"/>
<proteinExistence type="predicted"/>
<name>A0A3S8Z9P2_9ACTO</name>
<protein>
    <submittedName>
        <fullName evidence="2">Uncharacterized protein</fullName>
    </submittedName>
</protein>
<sequence>MARLTSRTLRATLSILLGRPGLTNRTRGQKRLNSGGYDFGGYVPGHDYTPRKPPVWKSVLAVIVILGMVGFYALFI</sequence>
<accession>A0A3S8Z9P2</accession>
<keyword evidence="3" id="KW-1185">Reference proteome</keyword>
<evidence type="ECO:0000313" key="3">
    <source>
        <dbReference type="Proteomes" id="UP000270021"/>
    </source>
</evidence>
<dbReference type="AlphaFoldDB" id="A0A3S8Z9P2"/>